<dbReference type="Gene3D" id="2.60.370.10">
    <property type="entry name" value="Ctag/Cox11"/>
    <property type="match status" value="1"/>
</dbReference>
<organism evidence="6 7">
    <name type="scientific">Cordylochernes scorpioides</name>
    <dbReference type="NCBI Taxonomy" id="51811"/>
    <lineage>
        <taxon>Eukaryota</taxon>
        <taxon>Metazoa</taxon>
        <taxon>Ecdysozoa</taxon>
        <taxon>Arthropoda</taxon>
        <taxon>Chelicerata</taxon>
        <taxon>Arachnida</taxon>
        <taxon>Pseudoscorpiones</taxon>
        <taxon>Cheliferoidea</taxon>
        <taxon>Chernetidae</taxon>
        <taxon>Cordylochernes</taxon>
    </lineage>
</organism>
<dbReference type="PANTHER" id="PTHR21320">
    <property type="entry name" value="CYTOCHROME C OXIDASE ASSEMBLY PROTEIN COX11-RELATED"/>
    <property type="match status" value="1"/>
</dbReference>
<dbReference type="Pfam" id="PF04442">
    <property type="entry name" value="CtaG_Cox11"/>
    <property type="match status" value="2"/>
</dbReference>
<gene>
    <name evidence="6" type="ORF">LAZ67_17002537</name>
</gene>
<proteinExistence type="predicted"/>
<sequence length="116" mass="13126">MAFYTVENLSDEPVKGIASYNILPTEVGPYFNKIQQNILASIDVQVKSSDCRGSNVLPPEVWLFVQVDLPVYFYIDSEFDDDPNLSNVKEVTLSYSFSKSTPNTKLPLPNFMRPKV</sequence>
<dbReference type="Proteomes" id="UP001235939">
    <property type="component" value="Chromosome 17"/>
</dbReference>
<keyword evidence="3" id="KW-0812">Transmembrane</keyword>
<evidence type="ECO:0000256" key="2">
    <source>
        <dbReference type="ARBA" id="ARBA00004243"/>
    </source>
</evidence>
<keyword evidence="7" id="KW-1185">Reference proteome</keyword>
<evidence type="ECO:0000313" key="7">
    <source>
        <dbReference type="Proteomes" id="UP001235939"/>
    </source>
</evidence>
<dbReference type="InterPro" id="IPR023471">
    <property type="entry name" value="CtaG/Cox11_dom_sf"/>
</dbReference>
<comment type="function">
    <text evidence="1">Exerts its effect at some terminal stage of cytochrome c oxidase synthesis, probably by being involved in the insertion of the copper B into subunit I.</text>
</comment>
<name>A0ABY6LEZ3_9ARAC</name>
<protein>
    <submittedName>
        <fullName evidence="6">COX11</fullName>
    </submittedName>
</protein>
<dbReference type="EMBL" id="CP092879">
    <property type="protein sequence ID" value="UYV79419.1"/>
    <property type="molecule type" value="Genomic_DNA"/>
</dbReference>
<keyword evidence="4" id="KW-1133">Transmembrane helix</keyword>
<comment type="subcellular location">
    <subcellularLocation>
        <location evidence="2">Mitochondrion inner membrane</location>
        <topology evidence="2">Single-pass membrane protein</topology>
        <orientation evidence="2">Intermembrane side</orientation>
    </subcellularLocation>
</comment>
<evidence type="ECO:0000256" key="3">
    <source>
        <dbReference type="ARBA" id="ARBA00022692"/>
    </source>
</evidence>
<evidence type="ECO:0000256" key="1">
    <source>
        <dbReference type="ARBA" id="ARBA00004007"/>
    </source>
</evidence>
<keyword evidence="5" id="KW-0472">Membrane</keyword>
<dbReference type="InterPro" id="IPR007533">
    <property type="entry name" value="Cyt_c_oxidase_assmbl_CtaG"/>
</dbReference>
<reference evidence="6 7" key="1">
    <citation type="submission" date="2022-01" db="EMBL/GenBank/DDBJ databases">
        <title>A chromosomal length assembly of Cordylochernes scorpioides.</title>
        <authorList>
            <person name="Zeh D."/>
            <person name="Zeh J."/>
        </authorList>
    </citation>
    <scope>NUCLEOTIDE SEQUENCE [LARGE SCALE GENOMIC DNA]</scope>
    <source>
        <strain evidence="6">IN4F17</strain>
        <tissue evidence="6">Whole Body</tissue>
    </source>
</reference>
<dbReference type="PANTHER" id="PTHR21320:SF3">
    <property type="entry name" value="CYTOCHROME C OXIDASE ASSEMBLY PROTEIN COX11, MITOCHONDRIAL-RELATED"/>
    <property type="match status" value="1"/>
</dbReference>
<dbReference type="SUPFAM" id="SSF110111">
    <property type="entry name" value="Ctag/Cox11"/>
    <property type="match status" value="2"/>
</dbReference>
<evidence type="ECO:0000256" key="5">
    <source>
        <dbReference type="ARBA" id="ARBA00023136"/>
    </source>
</evidence>
<evidence type="ECO:0000313" key="6">
    <source>
        <dbReference type="EMBL" id="UYV79419.1"/>
    </source>
</evidence>
<evidence type="ECO:0000256" key="4">
    <source>
        <dbReference type="ARBA" id="ARBA00022989"/>
    </source>
</evidence>
<accession>A0ABY6LEZ3</accession>